<dbReference type="RefSeq" id="WP_145637764.1">
    <property type="nucleotide sequence ID" value="NZ_VIWP01000003.1"/>
</dbReference>
<reference evidence="2 3" key="1">
    <citation type="submission" date="2019-06" db="EMBL/GenBank/DDBJ databases">
        <title>Sorghum-associated microbial communities from plants grown in Nebraska, USA.</title>
        <authorList>
            <person name="Schachtman D."/>
        </authorList>
    </citation>
    <scope>NUCLEOTIDE SEQUENCE [LARGE SCALE GENOMIC DNA]</scope>
    <source>
        <strain evidence="2 3">1225</strain>
    </source>
</reference>
<accession>A0A561QX49</accession>
<keyword evidence="3" id="KW-1185">Reference proteome</keyword>
<evidence type="ECO:0000313" key="3">
    <source>
        <dbReference type="Proteomes" id="UP000320653"/>
    </source>
</evidence>
<dbReference type="EMBL" id="VIWP01000003">
    <property type="protein sequence ID" value="TWF54954.1"/>
    <property type="molecule type" value="Genomic_DNA"/>
</dbReference>
<protein>
    <submittedName>
        <fullName evidence="2">Uncharacterized protein</fullName>
    </submittedName>
</protein>
<dbReference type="OrthoDB" id="8392024at2"/>
<feature type="compositionally biased region" description="Polar residues" evidence="1">
    <location>
        <begin position="1"/>
        <end position="12"/>
    </location>
</feature>
<comment type="caution">
    <text evidence="2">The sequence shown here is derived from an EMBL/GenBank/DDBJ whole genome shotgun (WGS) entry which is preliminary data.</text>
</comment>
<dbReference type="AlphaFoldDB" id="A0A561QX49"/>
<feature type="region of interest" description="Disordered" evidence="1">
    <location>
        <begin position="1"/>
        <end position="83"/>
    </location>
</feature>
<organism evidence="2 3">
    <name type="scientific">Neorhizobium alkalisoli</name>
    <dbReference type="NCBI Taxonomy" id="528178"/>
    <lineage>
        <taxon>Bacteria</taxon>
        <taxon>Pseudomonadati</taxon>
        <taxon>Pseudomonadota</taxon>
        <taxon>Alphaproteobacteria</taxon>
        <taxon>Hyphomicrobiales</taxon>
        <taxon>Rhizobiaceae</taxon>
        <taxon>Rhizobium/Agrobacterium group</taxon>
        <taxon>Neorhizobium</taxon>
    </lineage>
</organism>
<feature type="compositionally biased region" description="Basic and acidic residues" evidence="1">
    <location>
        <begin position="15"/>
        <end position="24"/>
    </location>
</feature>
<evidence type="ECO:0000313" key="2">
    <source>
        <dbReference type="EMBL" id="TWF54954.1"/>
    </source>
</evidence>
<evidence type="ECO:0000256" key="1">
    <source>
        <dbReference type="SAM" id="MobiDB-lite"/>
    </source>
</evidence>
<sequence length="83" mass="9265">MQSQKTTETKPSNADAKERQHMDEALNAQDDSTNLDAVREAARLGTIDTFMVDADLEDEDQRQDTDQPDGRPSPMANADNQEK</sequence>
<name>A0A561QX49_9HYPH</name>
<dbReference type="Proteomes" id="UP000320653">
    <property type="component" value="Unassembled WGS sequence"/>
</dbReference>
<gene>
    <name evidence="2" type="ORF">FHW37_103825</name>
</gene>
<proteinExistence type="predicted"/>